<evidence type="ECO:0000256" key="2">
    <source>
        <dbReference type="ARBA" id="ARBA00022723"/>
    </source>
</evidence>
<dbReference type="CDD" id="cd20309">
    <property type="entry name" value="cupin_EcSI"/>
    <property type="match status" value="1"/>
</dbReference>
<keyword evidence="3" id="KW-0464">Manganese</keyword>
<keyword evidence="5" id="KW-0119">Carbohydrate metabolism</keyword>
<dbReference type="AlphaFoldDB" id="A0A6M8UFH2"/>
<evidence type="ECO:0000256" key="1">
    <source>
        <dbReference type="ARBA" id="ARBA00001936"/>
    </source>
</evidence>
<reference evidence="9 10" key="1">
    <citation type="submission" date="2020-06" db="EMBL/GenBank/DDBJ databases">
        <title>Genome sequence of Paramixta manurensis strain PD-1.</title>
        <authorList>
            <person name="Lee C.W."/>
            <person name="Kim J."/>
        </authorList>
    </citation>
    <scope>NUCLEOTIDE SEQUENCE [LARGE SCALE GENOMIC DNA]</scope>
    <source>
        <strain evidence="9 10">PD-1</strain>
    </source>
</reference>
<comment type="catalytic activity">
    <reaction evidence="6">
        <text>D-lyxose = D-xylulose</text>
        <dbReference type="Rhea" id="RHEA:14201"/>
        <dbReference type="ChEBI" id="CHEBI:16789"/>
        <dbReference type="ChEBI" id="CHEBI:17140"/>
        <dbReference type="EC" id="5.3.1.15"/>
    </reaction>
</comment>
<evidence type="ECO:0000256" key="7">
    <source>
        <dbReference type="ARBA" id="ARBA00044951"/>
    </source>
</evidence>
<evidence type="ECO:0000256" key="3">
    <source>
        <dbReference type="ARBA" id="ARBA00023211"/>
    </source>
</evidence>
<dbReference type="GO" id="GO:0047828">
    <property type="term" value="F:D-lyxose ketol-isomerase activity"/>
    <property type="evidence" value="ECO:0007669"/>
    <property type="project" value="UniProtKB-EC"/>
</dbReference>
<dbReference type="EMBL" id="CP054212">
    <property type="protein sequence ID" value="QKJ87651.1"/>
    <property type="molecule type" value="Genomic_DNA"/>
</dbReference>
<comment type="similarity">
    <text evidence="7">Belongs to the D-lyxose ketol-isomerase family.</text>
</comment>
<comment type="cofactor">
    <cofactor evidence="1">
        <name>Mn(2+)</name>
        <dbReference type="ChEBI" id="CHEBI:29035"/>
    </cofactor>
</comment>
<keyword evidence="4 9" id="KW-0413">Isomerase</keyword>
<dbReference type="GO" id="GO:0046872">
    <property type="term" value="F:metal ion binding"/>
    <property type="evidence" value="ECO:0007669"/>
    <property type="project" value="UniProtKB-KW"/>
</dbReference>
<dbReference type="Proteomes" id="UP000505325">
    <property type="component" value="Chromosome"/>
</dbReference>
<dbReference type="Gene3D" id="2.60.120.10">
    <property type="entry name" value="Jelly Rolls"/>
    <property type="match status" value="1"/>
</dbReference>
<keyword evidence="10" id="KW-1185">Reference proteome</keyword>
<gene>
    <name evidence="9" type="ORF">PMPD1_2712</name>
</gene>
<evidence type="ECO:0000256" key="6">
    <source>
        <dbReference type="ARBA" id="ARBA00044907"/>
    </source>
</evidence>
<dbReference type="KEGG" id="pmak:PMPD1_2712"/>
<accession>A0A6M8UFH2</accession>
<dbReference type="InterPro" id="IPR010864">
    <property type="entry name" value="D-lyxose_isomer"/>
</dbReference>
<keyword evidence="2" id="KW-0479">Metal-binding</keyword>
<dbReference type="Pfam" id="PF07385">
    <property type="entry name" value="Lyx_isomer"/>
    <property type="match status" value="1"/>
</dbReference>
<organism evidence="9 10">
    <name type="scientific">Paramixta manurensis</name>
    <dbReference type="NCBI Taxonomy" id="2740817"/>
    <lineage>
        <taxon>Bacteria</taxon>
        <taxon>Pseudomonadati</taxon>
        <taxon>Pseudomonadota</taxon>
        <taxon>Gammaproteobacteria</taxon>
        <taxon>Enterobacterales</taxon>
        <taxon>Erwiniaceae</taxon>
        <taxon>Paramixta</taxon>
    </lineage>
</organism>
<proteinExistence type="inferred from homology"/>
<dbReference type="RefSeq" id="WP_173634579.1">
    <property type="nucleotide sequence ID" value="NZ_CP054212.1"/>
</dbReference>
<name>A0A6M8UFH2_9GAMM</name>
<evidence type="ECO:0000256" key="5">
    <source>
        <dbReference type="ARBA" id="ARBA00023277"/>
    </source>
</evidence>
<sequence length="232" mass="26178">MTRSEINAILQLTREFFTRQDVHLPPWADYSPARWRQIAADNLQEIVTLRLGWDVTAFGGDDFQQQGLTLFTLRNGSPHGAPYRKSYAEKIMHVREGQVTPMHFHWCKMEDIINRGGGNVIVELHNAQQGALANTPVSVTIDGFRQTHAAGSQLRLSPGESVTLEPGVYHSFWGETGFGDVLVGEVSTINDDDNDNRFLTPQTRFNAIEDDEAPRWLLCNEYSRYLSRDTAG</sequence>
<evidence type="ECO:0000313" key="10">
    <source>
        <dbReference type="Proteomes" id="UP000505325"/>
    </source>
</evidence>
<evidence type="ECO:0000256" key="8">
    <source>
        <dbReference type="ARBA" id="ARBA00044972"/>
    </source>
</evidence>
<evidence type="ECO:0000313" key="9">
    <source>
        <dbReference type="EMBL" id="QKJ87651.1"/>
    </source>
</evidence>
<protein>
    <recommendedName>
        <fullName evidence="8">D-lyxose ketol-isomerase</fullName>
        <ecNumber evidence="8">5.3.1.15</ecNumber>
    </recommendedName>
</protein>
<evidence type="ECO:0000256" key="4">
    <source>
        <dbReference type="ARBA" id="ARBA00023235"/>
    </source>
</evidence>
<dbReference type="EC" id="5.3.1.15" evidence="8"/>
<dbReference type="InterPro" id="IPR047581">
    <property type="entry name" value="EcSI_cupin"/>
</dbReference>
<dbReference type="InterPro" id="IPR014710">
    <property type="entry name" value="RmlC-like_jellyroll"/>
</dbReference>